<dbReference type="EMBL" id="JAUSTB010000025">
    <property type="protein sequence ID" value="MDQ0148042.1"/>
    <property type="molecule type" value="Genomic_DNA"/>
</dbReference>
<dbReference type="RefSeq" id="WP_307362853.1">
    <property type="nucleotide sequence ID" value="NZ_JAUSTB010000025.1"/>
</dbReference>
<comment type="caution">
    <text evidence="1">The sequence shown here is derived from an EMBL/GenBank/DDBJ whole genome shotgun (WGS) entry which is preliminary data.</text>
</comment>
<name>A0AAJ1SVD1_9MICC</name>
<keyword evidence="2" id="KW-1185">Reference proteome</keyword>
<accession>A0AAJ1SVD1</accession>
<gene>
    <name evidence="1" type="ORF">J2T23_003971</name>
</gene>
<sequence length="68" mass="7462">MYQQDNQPTPAAPSAGVAGQEFYLPLGGGVDPDLYLPEDRLRLTGRLSRWVQSLRTPPVRVSKGRPQG</sequence>
<dbReference type="AlphaFoldDB" id="A0AAJ1SVD1"/>
<dbReference type="Proteomes" id="UP001239267">
    <property type="component" value="Unassembled WGS sequence"/>
</dbReference>
<protein>
    <submittedName>
        <fullName evidence="1">Uncharacterized protein</fullName>
    </submittedName>
</protein>
<organism evidence="1 2">
    <name type="scientific">Pseudarthrobacter niigatensis</name>
    <dbReference type="NCBI Taxonomy" id="369935"/>
    <lineage>
        <taxon>Bacteria</taxon>
        <taxon>Bacillati</taxon>
        <taxon>Actinomycetota</taxon>
        <taxon>Actinomycetes</taxon>
        <taxon>Micrococcales</taxon>
        <taxon>Micrococcaceae</taxon>
        <taxon>Pseudarthrobacter</taxon>
    </lineage>
</organism>
<evidence type="ECO:0000313" key="2">
    <source>
        <dbReference type="Proteomes" id="UP001239267"/>
    </source>
</evidence>
<proteinExistence type="predicted"/>
<evidence type="ECO:0000313" key="1">
    <source>
        <dbReference type="EMBL" id="MDQ0148042.1"/>
    </source>
</evidence>
<reference evidence="1 2" key="1">
    <citation type="submission" date="2023-07" db="EMBL/GenBank/DDBJ databases">
        <title>Sorghum-associated microbial communities from plants grown in Nebraska, USA.</title>
        <authorList>
            <person name="Schachtman D."/>
        </authorList>
    </citation>
    <scope>NUCLEOTIDE SEQUENCE [LARGE SCALE GENOMIC DNA]</scope>
    <source>
        <strain evidence="1 2">DS1001</strain>
    </source>
</reference>